<comment type="caution">
    <text evidence="1">The sequence shown here is derived from an EMBL/GenBank/DDBJ whole genome shotgun (WGS) entry which is preliminary data.</text>
</comment>
<reference evidence="1 2" key="1">
    <citation type="journal article" date="2018" name="Front. Plant Sci.">
        <title>Red Clover (Trifolium pratense) and Zigzag Clover (T. medium) - A Picture of Genomic Similarities and Differences.</title>
        <authorList>
            <person name="Dluhosova J."/>
            <person name="Istvanek J."/>
            <person name="Nedelnik J."/>
            <person name="Repkova J."/>
        </authorList>
    </citation>
    <scope>NUCLEOTIDE SEQUENCE [LARGE SCALE GENOMIC DNA]</scope>
    <source>
        <strain evidence="2">cv. 10/8</strain>
        <tissue evidence="1">Leaf</tissue>
    </source>
</reference>
<dbReference type="EMBL" id="LXQA011365838">
    <property type="protein sequence ID" value="MCI94771.1"/>
    <property type="molecule type" value="Genomic_DNA"/>
</dbReference>
<evidence type="ECO:0000313" key="1">
    <source>
        <dbReference type="EMBL" id="MCI94771.1"/>
    </source>
</evidence>
<dbReference type="AlphaFoldDB" id="A0A392W6H7"/>
<protein>
    <submittedName>
        <fullName evidence="1">Uncharacterized protein</fullName>
    </submittedName>
</protein>
<sequence>MQKTAYTVLMQMTAGT</sequence>
<keyword evidence="2" id="KW-1185">Reference proteome</keyword>
<evidence type="ECO:0000313" key="2">
    <source>
        <dbReference type="Proteomes" id="UP000265520"/>
    </source>
</evidence>
<organism evidence="1 2">
    <name type="scientific">Trifolium medium</name>
    <dbReference type="NCBI Taxonomy" id="97028"/>
    <lineage>
        <taxon>Eukaryota</taxon>
        <taxon>Viridiplantae</taxon>
        <taxon>Streptophyta</taxon>
        <taxon>Embryophyta</taxon>
        <taxon>Tracheophyta</taxon>
        <taxon>Spermatophyta</taxon>
        <taxon>Magnoliopsida</taxon>
        <taxon>eudicotyledons</taxon>
        <taxon>Gunneridae</taxon>
        <taxon>Pentapetalae</taxon>
        <taxon>rosids</taxon>
        <taxon>fabids</taxon>
        <taxon>Fabales</taxon>
        <taxon>Fabaceae</taxon>
        <taxon>Papilionoideae</taxon>
        <taxon>50 kb inversion clade</taxon>
        <taxon>NPAAA clade</taxon>
        <taxon>Hologalegina</taxon>
        <taxon>IRL clade</taxon>
        <taxon>Trifolieae</taxon>
        <taxon>Trifolium</taxon>
    </lineage>
</organism>
<name>A0A392W6H7_9FABA</name>
<accession>A0A392W6H7</accession>
<feature type="non-terminal residue" evidence="1">
    <location>
        <position position="16"/>
    </location>
</feature>
<proteinExistence type="predicted"/>
<dbReference type="Proteomes" id="UP000265520">
    <property type="component" value="Unassembled WGS sequence"/>
</dbReference>